<organism evidence="2 3">
    <name type="scientific">Dictyocaulus viviparus</name>
    <name type="common">Bovine lungworm</name>
    <dbReference type="NCBI Taxonomy" id="29172"/>
    <lineage>
        <taxon>Eukaryota</taxon>
        <taxon>Metazoa</taxon>
        <taxon>Ecdysozoa</taxon>
        <taxon>Nematoda</taxon>
        <taxon>Chromadorea</taxon>
        <taxon>Rhabditida</taxon>
        <taxon>Rhabditina</taxon>
        <taxon>Rhabditomorpha</taxon>
        <taxon>Strongyloidea</taxon>
        <taxon>Metastrongylidae</taxon>
        <taxon>Dictyocaulus</taxon>
    </lineage>
</organism>
<dbReference type="OrthoDB" id="5844711at2759"/>
<dbReference type="EMBL" id="KN716153">
    <property type="protein sequence ID" value="KJH53368.1"/>
    <property type="molecule type" value="Genomic_DNA"/>
</dbReference>
<name>A0A0D8Y956_DICVI</name>
<evidence type="ECO:0000313" key="2">
    <source>
        <dbReference type="EMBL" id="KJH53368.1"/>
    </source>
</evidence>
<evidence type="ECO:0000313" key="3">
    <source>
        <dbReference type="Proteomes" id="UP000053766"/>
    </source>
</evidence>
<reference evidence="3" key="2">
    <citation type="journal article" date="2016" name="Sci. Rep.">
        <title>Dictyocaulus viviparus genome, variome and transcriptome elucidate lungworm biology and support future intervention.</title>
        <authorList>
            <person name="McNulty S.N."/>
            <person name="Strube C."/>
            <person name="Rosa B.A."/>
            <person name="Martin J.C."/>
            <person name="Tyagi R."/>
            <person name="Choi Y.J."/>
            <person name="Wang Q."/>
            <person name="Hallsworth Pepin K."/>
            <person name="Zhang X."/>
            <person name="Ozersky P."/>
            <person name="Wilson R.K."/>
            <person name="Sternberg P.W."/>
            <person name="Gasser R.B."/>
            <person name="Mitreva M."/>
        </authorList>
    </citation>
    <scope>NUCLEOTIDE SEQUENCE [LARGE SCALE GENOMIC DNA]</scope>
    <source>
        <strain evidence="3">HannoverDv2000</strain>
    </source>
</reference>
<feature type="region of interest" description="Disordered" evidence="1">
    <location>
        <begin position="406"/>
        <end position="487"/>
    </location>
</feature>
<proteinExistence type="predicted"/>
<reference evidence="2 3" key="1">
    <citation type="submission" date="2013-11" db="EMBL/GenBank/DDBJ databases">
        <title>Draft genome of the bovine lungworm Dictyocaulus viviparus.</title>
        <authorList>
            <person name="Mitreva M."/>
        </authorList>
    </citation>
    <scope>NUCLEOTIDE SEQUENCE [LARGE SCALE GENOMIC DNA]</scope>
    <source>
        <strain evidence="2 3">HannoverDv2000</strain>
    </source>
</reference>
<gene>
    <name evidence="2" type="ORF">DICVIV_00491</name>
</gene>
<feature type="compositionally biased region" description="Basic residues" evidence="1">
    <location>
        <begin position="1045"/>
        <end position="1055"/>
    </location>
</feature>
<feature type="compositionally biased region" description="Polar residues" evidence="1">
    <location>
        <begin position="458"/>
        <end position="487"/>
    </location>
</feature>
<evidence type="ECO:0000256" key="1">
    <source>
        <dbReference type="SAM" id="MobiDB-lite"/>
    </source>
</evidence>
<dbReference type="AlphaFoldDB" id="A0A0D8Y956"/>
<feature type="compositionally biased region" description="Low complexity" evidence="1">
    <location>
        <begin position="1031"/>
        <end position="1041"/>
    </location>
</feature>
<feature type="region of interest" description="Disordered" evidence="1">
    <location>
        <begin position="271"/>
        <end position="295"/>
    </location>
</feature>
<feature type="region of interest" description="Disordered" evidence="1">
    <location>
        <begin position="663"/>
        <end position="684"/>
    </location>
</feature>
<dbReference type="STRING" id="29172.A0A0D8Y956"/>
<dbReference type="Proteomes" id="UP000053766">
    <property type="component" value="Unassembled WGS sequence"/>
</dbReference>
<sequence length="1055" mass="112338">MSSEKRSWLSSVSRVFSSGQKSSATEAQNSIDAHRSPDVCDFNTTHRSVSIVNGTYSYSAPSRNVRYLSPSILETGSSQPGVSEPKTSERFSIASNTSRKRILTQDEHVDDLVDPFFSRDFPKRSRREQLASSMMEEMSPRLLSGHFDSSRMSRTMGDNSSCVELHSQISNRSLVERIGSSRSNASSLSSKTKAILNHLEKISTPAREARKMPVMRGSILSSERWVAMNSGTAAPPLLRTSATVPSRIQLLSTSIASQRRPYWRDITRKVQSKEQNDSNMENNDKIGNNSQVDPLFDMDNITTQAMDSKMSAMLSQKNADEALAPSNCVQSEKGNNHNTSVINVFNASELIDGELDSVAKDNHNDAYTFAPPSETVLSAETVDDMVFTFDAPVERQLGVFVDEEDDYCSNERSENRNFSEGSSSGSDSDEEHNSVSDAEEISTVPTDQKISRPPTAADSETSAAISSTVTPVSSKDASPQTKTEASWNCPNCSVTNTDASVCTSCGHKYVDVAVPIKPASKLSTCVNLSTNAEIETGEAIESPPHSCSDNTEKKPVNSFSLPSSKVQHISDANHVVELNSKSNVTEPDRKAWECPDCMAIDSKCVCCGHVMYKSADEAQSNTSVFGERAFNAVKSAPKYSFGFGGSSCTSSSSGATTFGFGSSNDSATKSSRLSERPGIVFGDSKATTSADYMKEANPQLSSSGSQNTGVDSKLQAPSLSLSSGAPIFGLDPKPPLFGSSSAFLFKTSSTESPLCTLSNSEPTKALTTSNEGSSRTLTSFSFGTAPNMNSTGQPGIFNKQKEENSTSMASPFGYNLFSGELSGNKSNANTGVTVSNTDSIQNMPSTSTGIFGAVGAGKSVFPTFGVPSESSKPFMKTTSSSINMKPSPFEGNVSTSSEILKPTFGVPAAPVTKTLFGTSTTTIPNSNSNGALNFNFGSTNAFGGFTSAAPSTAATSTTSTLSSVPMFGTSINTTDAPKPFQFNTLIPEPTFQFGQAPLSGTTPFQFGSSQLTAPVVPSLQAQGVSAPTVPSSNFSFTSSGSRKMVAARRRLPQRK</sequence>
<protein>
    <recommendedName>
        <fullName evidence="4">Zn-finger in Ran binding protein</fullName>
    </recommendedName>
</protein>
<feature type="region of interest" description="Disordered" evidence="1">
    <location>
        <begin position="1030"/>
        <end position="1055"/>
    </location>
</feature>
<feature type="region of interest" description="Disordered" evidence="1">
    <location>
        <begin position="540"/>
        <end position="561"/>
    </location>
</feature>
<feature type="region of interest" description="Disordered" evidence="1">
    <location>
        <begin position="16"/>
        <end position="38"/>
    </location>
</feature>
<feature type="region of interest" description="Disordered" evidence="1">
    <location>
        <begin position="754"/>
        <end position="775"/>
    </location>
</feature>
<keyword evidence="3" id="KW-1185">Reference proteome</keyword>
<accession>A0A0D8Y956</accession>
<feature type="compositionally biased region" description="Polar residues" evidence="1">
    <location>
        <begin position="277"/>
        <end position="292"/>
    </location>
</feature>
<evidence type="ECO:0008006" key="4">
    <source>
        <dbReference type="Google" id="ProtNLM"/>
    </source>
</evidence>